<organism evidence="1 2">
    <name type="scientific">Phialophora macrospora</name>
    <dbReference type="NCBI Taxonomy" id="1851006"/>
    <lineage>
        <taxon>Eukaryota</taxon>
        <taxon>Fungi</taxon>
        <taxon>Dikarya</taxon>
        <taxon>Ascomycota</taxon>
        <taxon>Pezizomycotina</taxon>
        <taxon>Eurotiomycetes</taxon>
        <taxon>Chaetothyriomycetidae</taxon>
        <taxon>Chaetothyriales</taxon>
        <taxon>Herpotrichiellaceae</taxon>
        <taxon>Phialophora</taxon>
    </lineage>
</organism>
<name>A0A0D2F3W2_9EURO</name>
<keyword evidence="2" id="KW-1185">Reference proteome</keyword>
<sequence>MSLRPRKITIELFDVISISGKGVAAPDLVTVKDFLRFYIATSHPQIDKKVPTADAICTVGEWFFAGFTRVTGTETKAEDRSEVYYWVRRTLTLEGIVVNKHRPKHIFTVRDLTRVLLALWTYDDLIFIPELYRVQVTFLIHVYCWTGARINAFFTDGLRYKVREGVDQRWVKNNRDPENVTFGAAAKEHKRLFYNDAGFLLAIALAHGALFGYDTLDDVRHYVANCSSVDGQAAFRDKESDHRYIDFFQSLEKFHEDGLPDKLPAHLEEELQQDPRLCKLEAEVRALMGSDGDNQAFSAAKRQLTTYSRKLKRDALRVY</sequence>
<dbReference type="AlphaFoldDB" id="A0A0D2F3W2"/>
<gene>
    <name evidence="1" type="ORF">PV04_10735</name>
</gene>
<evidence type="ECO:0000313" key="2">
    <source>
        <dbReference type="Proteomes" id="UP000054266"/>
    </source>
</evidence>
<evidence type="ECO:0000313" key="1">
    <source>
        <dbReference type="EMBL" id="KIW62573.1"/>
    </source>
</evidence>
<dbReference type="Proteomes" id="UP000054266">
    <property type="component" value="Unassembled WGS sequence"/>
</dbReference>
<dbReference type="STRING" id="5601.A0A0D2F3W2"/>
<proteinExistence type="predicted"/>
<accession>A0A0D2F3W2</accession>
<dbReference type="PANTHER" id="PTHR37535">
    <property type="entry name" value="FLUG DOMAIN PROTEIN"/>
    <property type="match status" value="1"/>
</dbReference>
<dbReference type="PANTHER" id="PTHR37535:SF3">
    <property type="entry name" value="FLUG DOMAIN-CONTAINING PROTEIN"/>
    <property type="match status" value="1"/>
</dbReference>
<dbReference type="EMBL" id="KN846963">
    <property type="protein sequence ID" value="KIW62573.1"/>
    <property type="molecule type" value="Genomic_DNA"/>
</dbReference>
<dbReference type="HOGENOM" id="CLU_871528_0_0_1"/>
<reference evidence="1 2" key="1">
    <citation type="submission" date="2015-01" db="EMBL/GenBank/DDBJ databases">
        <title>The Genome Sequence of Capronia semiimmersa CBS27337.</title>
        <authorList>
            <consortium name="The Broad Institute Genomics Platform"/>
            <person name="Cuomo C."/>
            <person name="de Hoog S."/>
            <person name="Gorbushina A."/>
            <person name="Stielow B."/>
            <person name="Teixiera M."/>
            <person name="Abouelleil A."/>
            <person name="Chapman S.B."/>
            <person name="Priest M."/>
            <person name="Young S.K."/>
            <person name="Wortman J."/>
            <person name="Nusbaum C."/>
            <person name="Birren B."/>
        </authorList>
    </citation>
    <scope>NUCLEOTIDE SEQUENCE [LARGE SCALE GENOMIC DNA]</scope>
    <source>
        <strain evidence="1 2">CBS 27337</strain>
    </source>
</reference>
<protein>
    <submittedName>
        <fullName evidence="1">Uncharacterized protein</fullName>
    </submittedName>
</protein>